<dbReference type="EMBL" id="BART01003400">
    <property type="protein sequence ID" value="GAG56168.1"/>
    <property type="molecule type" value="Genomic_DNA"/>
</dbReference>
<name>X0Z714_9ZZZZ</name>
<proteinExistence type="predicted"/>
<reference evidence="2" key="1">
    <citation type="journal article" date="2014" name="Front. Microbiol.">
        <title>High frequency of phylogenetically diverse reductive dehalogenase-homologous genes in deep subseafloor sedimentary metagenomes.</title>
        <authorList>
            <person name="Kawai M."/>
            <person name="Futagami T."/>
            <person name="Toyoda A."/>
            <person name="Takaki Y."/>
            <person name="Nishi S."/>
            <person name="Hori S."/>
            <person name="Arai W."/>
            <person name="Tsubouchi T."/>
            <person name="Morono Y."/>
            <person name="Uchiyama I."/>
            <person name="Ito T."/>
            <person name="Fujiyama A."/>
            <person name="Inagaki F."/>
            <person name="Takami H."/>
        </authorList>
    </citation>
    <scope>NUCLEOTIDE SEQUENCE</scope>
    <source>
        <strain evidence="2">Expedition CK06-06</strain>
    </source>
</reference>
<organism evidence="2">
    <name type="scientific">marine sediment metagenome</name>
    <dbReference type="NCBI Taxonomy" id="412755"/>
    <lineage>
        <taxon>unclassified sequences</taxon>
        <taxon>metagenomes</taxon>
        <taxon>ecological metagenomes</taxon>
    </lineage>
</organism>
<evidence type="ECO:0000259" key="1">
    <source>
        <dbReference type="Pfam" id="PF17297"/>
    </source>
</evidence>
<dbReference type="SUPFAM" id="SSF68923">
    <property type="entry name" value="PEP carboxykinase N-terminal domain"/>
    <property type="match status" value="1"/>
</dbReference>
<dbReference type="GO" id="GO:0006094">
    <property type="term" value="P:gluconeogenesis"/>
    <property type="evidence" value="ECO:0007669"/>
    <property type="project" value="InterPro"/>
</dbReference>
<dbReference type="InterPro" id="IPR008210">
    <property type="entry name" value="PEP_carboxykinase_N"/>
</dbReference>
<feature type="non-terminal residue" evidence="2">
    <location>
        <position position="96"/>
    </location>
</feature>
<dbReference type="Gene3D" id="3.40.449.10">
    <property type="entry name" value="Phosphoenolpyruvate Carboxykinase, domain 1"/>
    <property type="match status" value="1"/>
</dbReference>
<dbReference type="AlphaFoldDB" id="X0Z714"/>
<dbReference type="GO" id="GO:0004611">
    <property type="term" value="F:phosphoenolpyruvate carboxykinase activity"/>
    <property type="evidence" value="ECO:0007669"/>
    <property type="project" value="InterPro"/>
</dbReference>
<comment type="caution">
    <text evidence="2">The sequence shown here is derived from an EMBL/GenBank/DDBJ whole genome shotgun (WGS) entry which is preliminary data.</text>
</comment>
<evidence type="ECO:0000313" key="2">
    <source>
        <dbReference type="EMBL" id="GAG56168.1"/>
    </source>
</evidence>
<dbReference type="Pfam" id="PF17297">
    <property type="entry name" value="PEPCK_N"/>
    <property type="match status" value="1"/>
</dbReference>
<accession>X0Z714</accession>
<sequence length="96" mass="11448">MEEKYVELLKTKCDEENYKKLMELNNPELHNFIAKYVELCNPLSVFVRTDSLKDTRYIRDKAKELGEETQLLIDGHTVHFDGYFDQARDKENTKFL</sequence>
<dbReference type="GO" id="GO:0017076">
    <property type="term" value="F:purine nucleotide binding"/>
    <property type="evidence" value="ECO:0007669"/>
    <property type="project" value="InterPro"/>
</dbReference>
<gene>
    <name evidence="2" type="ORF">S01H4_09418</name>
</gene>
<dbReference type="InterPro" id="IPR035078">
    <property type="entry name" value="PEP_carboxykinase_GTP_N"/>
</dbReference>
<protein>
    <recommendedName>
        <fullName evidence="1">Phosphoenolpyruvate carboxykinase GTP-utilising N-terminal domain-containing protein</fullName>
    </recommendedName>
</protein>
<feature type="domain" description="Phosphoenolpyruvate carboxykinase GTP-utilising N-terminal" evidence="1">
    <location>
        <begin position="31"/>
        <end position="94"/>
    </location>
</feature>